<accession>W6YNJ9</accession>
<keyword evidence="2" id="KW-1185">Reference proteome</keyword>
<sequence length="99" mass="10853">MQRAYGGRRRDNSGVLSEQCQPQFSLVHILISSPRGCPSQEKPGFSLYGSYRHGSIENHTNSRPCFLVPRFPILIDMGCQDGPSNVDVRGSGLDTGAML</sequence>
<dbReference type="GeneID" id="19151121"/>
<proteinExistence type="predicted"/>
<gene>
    <name evidence="1" type="ORF">COCCADRAFT_81197</name>
</gene>
<dbReference type="Proteomes" id="UP000053841">
    <property type="component" value="Unassembled WGS sequence"/>
</dbReference>
<name>W6YNJ9_COCC2</name>
<dbReference type="RefSeq" id="XP_007706591.1">
    <property type="nucleotide sequence ID" value="XM_007708401.1"/>
</dbReference>
<organism evidence="1 2">
    <name type="scientific">Cochliobolus carbonum (strain 26-R-13)</name>
    <name type="common">Maize leaf spot fungus</name>
    <name type="synonym">Bipolaris zeicola</name>
    <dbReference type="NCBI Taxonomy" id="930089"/>
    <lineage>
        <taxon>Eukaryota</taxon>
        <taxon>Fungi</taxon>
        <taxon>Dikarya</taxon>
        <taxon>Ascomycota</taxon>
        <taxon>Pezizomycotina</taxon>
        <taxon>Dothideomycetes</taxon>
        <taxon>Pleosporomycetidae</taxon>
        <taxon>Pleosporales</taxon>
        <taxon>Pleosporineae</taxon>
        <taxon>Pleosporaceae</taxon>
        <taxon>Bipolaris</taxon>
    </lineage>
</organism>
<reference evidence="1 2" key="1">
    <citation type="journal article" date="2013" name="PLoS Genet.">
        <title>Comparative genome structure, secondary metabolite, and effector coding capacity across Cochliobolus pathogens.</title>
        <authorList>
            <person name="Condon B.J."/>
            <person name="Leng Y."/>
            <person name="Wu D."/>
            <person name="Bushley K.E."/>
            <person name="Ohm R.A."/>
            <person name="Otillar R."/>
            <person name="Martin J."/>
            <person name="Schackwitz W."/>
            <person name="Grimwood J."/>
            <person name="MohdZainudin N."/>
            <person name="Xue C."/>
            <person name="Wang R."/>
            <person name="Manning V.A."/>
            <person name="Dhillon B."/>
            <person name="Tu Z.J."/>
            <person name="Steffenson B.J."/>
            <person name="Salamov A."/>
            <person name="Sun H."/>
            <person name="Lowry S."/>
            <person name="LaButti K."/>
            <person name="Han J."/>
            <person name="Copeland A."/>
            <person name="Lindquist E."/>
            <person name="Barry K."/>
            <person name="Schmutz J."/>
            <person name="Baker S.E."/>
            <person name="Ciuffetti L.M."/>
            <person name="Grigoriev I.V."/>
            <person name="Zhong S."/>
            <person name="Turgeon B.G."/>
        </authorList>
    </citation>
    <scope>NUCLEOTIDE SEQUENCE [LARGE SCALE GENOMIC DNA]</scope>
    <source>
        <strain evidence="1 2">26-R-13</strain>
    </source>
</reference>
<dbReference type="AlphaFoldDB" id="W6YNJ9"/>
<evidence type="ECO:0000313" key="1">
    <source>
        <dbReference type="EMBL" id="EUC39138.1"/>
    </source>
</evidence>
<evidence type="ECO:0000313" key="2">
    <source>
        <dbReference type="Proteomes" id="UP000053841"/>
    </source>
</evidence>
<dbReference type="KEGG" id="bze:COCCADRAFT_81197"/>
<dbReference type="EMBL" id="KI964538">
    <property type="protein sequence ID" value="EUC39138.1"/>
    <property type="molecule type" value="Genomic_DNA"/>
</dbReference>
<dbReference type="HOGENOM" id="CLU_2319993_0_0_1"/>
<protein>
    <submittedName>
        <fullName evidence="1">Uncharacterized protein</fullName>
    </submittedName>
</protein>